<evidence type="ECO:0000256" key="7">
    <source>
        <dbReference type="ARBA" id="ARBA00022989"/>
    </source>
</evidence>
<dbReference type="InterPro" id="IPR048634">
    <property type="entry name" value="SecD_SecF_C"/>
</dbReference>
<evidence type="ECO:0000256" key="4">
    <source>
        <dbReference type="ARBA" id="ARBA00022519"/>
    </source>
</evidence>
<keyword evidence="4" id="KW-0997">Cell inner membrane</keyword>
<evidence type="ECO:0000256" key="9">
    <source>
        <dbReference type="ARBA" id="ARBA00023136"/>
    </source>
</evidence>
<evidence type="ECO:0000256" key="2">
    <source>
        <dbReference type="ARBA" id="ARBA00022448"/>
    </source>
</evidence>
<keyword evidence="2 10" id="KW-0813">Transport</keyword>
<keyword evidence="7 10" id="KW-1133">Transmembrane helix</keyword>
<feature type="transmembrane region" description="Helical" evidence="10">
    <location>
        <begin position="127"/>
        <end position="146"/>
    </location>
</feature>
<dbReference type="PANTHER" id="PTHR30081">
    <property type="entry name" value="PROTEIN-EXPORT MEMBRANE PROTEIN SEC"/>
    <property type="match status" value="1"/>
</dbReference>
<evidence type="ECO:0000256" key="10">
    <source>
        <dbReference type="HAMAP-Rule" id="MF_01464"/>
    </source>
</evidence>
<keyword evidence="8 10" id="KW-0811">Translocation</keyword>
<feature type="transmembrane region" description="Helical" evidence="10">
    <location>
        <begin position="242"/>
        <end position="260"/>
    </location>
</feature>
<dbReference type="GO" id="GO:0043952">
    <property type="term" value="P:protein transport by the Sec complex"/>
    <property type="evidence" value="ECO:0007669"/>
    <property type="project" value="UniProtKB-UniRule"/>
</dbReference>
<comment type="similarity">
    <text evidence="10">Belongs to the SecD/SecF family. SecF subfamily.</text>
</comment>
<comment type="subcellular location">
    <subcellularLocation>
        <location evidence="1 10">Cell membrane</location>
        <topology evidence="1 10">Multi-pass membrane protein</topology>
    </subcellularLocation>
</comment>
<reference evidence="12 13" key="1">
    <citation type="submission" date="2017-09" db="EMBL/GenBank/DDBJ databases">
        <title>Depth-based differentiation of microbial function through sediment-hosted aquifers and enrichment of novel symbionts in the deep terrestrial subsurface.</title>
        <authorList>
            <person name="Probst A.J."/>
            <person name="Ladd B."/>
            <person name="Jarett J.K."/>
            <person name="Geller-Mcgrath D.E."/>
            <person name="Sieber C.M."/>
            <person name="Emerson J.B."/>
            <person name="Anantharaman K."/>
            <person name="Thomas B.C."/>
            <person name="Malmstrom R."/>
            <person name="Stieglmeier M."/>
            <person name="Klingl A."/>
            <person name="Woyke T."/>
            <person name="Ryan C.M."/>
            <person name="Banfield J.F."/>
        </authorList>
    </citation>
    <scope>NUCLEOTIDE SEQUENCE [LARGE SCALE GENOMIC DNA]</scope>
    <source>
        <strain evidence="12">CG10_big_fil_rev_8_21_14_0_10_31_9</strain>
    </source>
</reference>
<keyword evidence="9 10" id="KW-0472">Membrane</keyword>
<dbReference type="GO" id="GO:0065002">
    <property type="term" value="P:intracellular protein transmembrane transport"/>
    <property type="evidence" value="ECO:0007669"/>
    <property type="project" value="UniProtKB-UniRule"/>
</dbReference>
<feature type="transmembrane region" description="Helical" evidence="10">
    <location>
        <begin position="158"/>
        <end position="184"/>
    </location>
</feature>
<accession>A0A2H0RCJ6</accession>
<dbReference type="InterPro" id="IPR005665">
    <property type="entry name" value="SecF_bac"/>
</dbReference>
<dbReference type="Proteomes" id="UP000231602">
    <property type="component" value="Unassembled WGS sequence"/>
</dbReference>
<protein>
    <recommendedName>
        <fullName evidence="10">Protein-export membrane protein SecF</fullName>
    </recommendedName>
</protein>
<feature type="transmembrane region" description="Helical" evidence="10">
    <location>
        <begin position="266"/>
        <end position="293"/>
    </location>
</feature>
<dbReference type="InterPro" id="IPR000731">
    <property type="entry name" value="SSD"/>
</dbReference>
<dbReference type="AlphaFoldDB" id="A0A2H0RCJ6"/>
<feature type="domain" description="SSD" evidence="11">
    <location>
        <begin position="127"/>
        <end position="292"/>
    </location>
</feature>
<organism evidence="12 13">
    <name type="scientific">Candidatus Wolfebacteria bacterium CG10_big_fil_rev_8_21_14_0_10_31_9</name>
    <dbReference type="NCBI Taxonomy" id="1975070"/>
    <lineage>
        <taxon>Bacteria</taxon>
        <taxon>Candidatus Wolfeibacteriota</taxon>
    </lineage>
</organism>
<evidence type="ECO:0000259" key="11">
    <source>
        <dbReference type="PROSITE" id="PS50156"/>
    </source>
</evidence>
<dbReference type="Pfam" id="PF02355">
    <property type="entry name" value="SecD_SecF_C"/>
    <property type="match status" value="1"/>
</dbReference>
<gene>
    <name evidence="10 12" type="primary">secF</name>
    <name evidence="12" type="ORF">COV23_01225</name>
</gene>
<evidence type="ECO:0000256" key="3">
    <source>
        <dbReference type="ARBA" id="ARBA00022475"/>
    </source>
</evidence>
<proteinExistence type="inferred from homology"/>
<dbReference type="GO" id="GO:0015450">
    <property type="term" value="F:protein-transporting ATPase activity"/>
    <property type="evidence" value="ECO:0007669"/>
    <property type="project" value="InterPro"/>
</dbReference>
<sequence length="300" mass="33142">MNIIKHKAIFLSVSGVLVLVGVVALLGIGLKTGIDFNGGTLWQIKLTTNNSQITTDELGNFLRTNENIKNVSIFSASDNSVLIKLDNISENDHQKYLGDLKSNFGAIEELKFESIGPSIGSETKQKAYWAIVLVLLGISIYVAFAFRKVSYPISSWKYGVITLISLFHDVLIAAGFFAILGYFLKIEIDTNFVVALLVVMGFSVHDTIVVFDRIRENILIQRNKEEFSETVNRSIVQTLARSINTTLTVVLVLLAMFLFGPAALKYFILTLLVGIIAGTYSSIFVASPLLTIWHKSGRVN</sequence>
<feature type="transmembrane region" description="Helical" evidence="10">
    <location>
        <begin position="190"/>
        <end position="211"/>
    </location>
</feature>
<dbReference type="PANTHER" id="PTHR30081:SF8">
    <property type="entry name" value="PROTEIN TRANSLOCASE SUBUNIT SECF"/>
    <property type="match status" value="1"/>
</dbReference>
<dbReference type="PRINTS" id="PR01755">
    <property type="entry name" value="SECFTRNLCASE"/>
</dbReference>
<dbReference type="NCBIfam" id="TIGR00966">
    <property type="entry name" value="transloc_SecF"/>
    <property type="match status" value="1"/>
</dbReference>
<keyword evidence="6 10" id="KW-0653">Protein transport</keyword>
<keyword evidence="5 10" id="KW-0812">Transmembrane</keyword>
<comment type="function">
    <text evidence="10">Part of the Sec protein translocase complex. Interacts with the SecYEG preprotein conducting channel. SecDF uses the proton motive force (PMF) to complete protein translocation after the ATP-dependent function of SecA.</text>
</comment>
<dbReference type="GO" id="GO:0005886">
    <property type="term" value="C:plasma membrane"/>
    <property type="evidence" value="ECO:0007669"/>
    <property type="project" value="UniProtKB-SubCell"/>
</dbReference>
<name>A0A2H0RCJ6_9BACT</name>
<evidence type="ECO:0000313" key="13">
    <source>
        <dbReference type="Proteomes" id="UP000231602"/>
    </source>
</evidence>
<dbReference type="Gene3D" id="1.20.1640.10">
    <property type="entry name" value="Multidrug efflux transporter AcrB transmembrane domain"/>
    <property type="match status" value="1"/>
</dbReference>
<evidence type="ECO:0000256" key="1">
    <source>
        <dbReference type="ARBA" id="ARBA00004651"/>
    </source>
</evidence>
<dbReference type="InterPro" id="IPR022645">
    <property type="entry name" value="SecD/SecF_bac"/>
</dbReference>
<feature type="transmembrane region" description="Helical" evidence="10">
    <location>
        <begin position="9"/>
        <end position="30"/>
    </location>
</feature>
<dbReference type="SUPFAM" id="SSF82866">
    <property type="entry name" value="Multidrug efflux transporter AcrB transmembrane domain"/>
    <property type="match status" value="1"/>
</dbReference>
<evidence type="ECO:0000256" key="8">
    <source>
        <dbReference type="ARBA" id="ARBA00023010"/>
    </source>
</evidence>
<keyword evidence="3 10" id="KW-1003">Cell membrane</keyword>
<dbReference type="EMBL" id="PCXV01000022">
    <property type="protein sequence ID" value="PIR44160.1"/>
    <property type="molecule type" value="Genomic_DNA"/>
</dbReference>
<evidence type="ECO:0000256" key="6">
    <source>
        <dbReference type="ARBA" id="ARBA00022927"/>
    </source>
</evidence>
<dbReference type="GO" id="GO:0006605">
    <property type="term" value="P:protein targeting"/>
    <property type="evidence" value="ECO:0007669"/>
    <property type="project" value="UniProtKB-UniRule"/>
</dbReference>
<dbReference type="PROSITE" id="PS50156">
    <property type="entry name" value="SSD"/>
    <property type="match status" value="1"/>
</dbReference>
<comment type="caution">
    <text evidence="12">The sequence shown here is derived from an EMBL/GenBank/DDBJ whole genome shotgun (WGS) entry which is preliminary data.</text>
</comment>
<evidence type="ECO:0000313" key="12">
    <source>
        <dbReference type="EMBL" id="PIR44160.1"/>
    </source>
</evidence>
<dbReference type="InterPro" id="IPR022813">
    <property type="entry name" value="SecD/SecF_arch_bac"/>
</dbReference>
<comment type="subunit">
    <text evidence="10">Forms a complex with SecD. Part of the essential Sec protein translocation apparatus which comprises SecA, SecYEG and auxiliary proteins SecDF. Other proteins may also be involved.</text>
</comment>
<dbReference type="HAMAP" id="MF_01464_B">
    <property type="entry name" value="SecF_B"/>
    <property type="match status" value="1"/>
</dbReference>
<evidence type="ECO:0000256" key="5">
    <source>
        <dbReference type="ARBA" id="ARBA00022692"/>
    </source>
</evidence>